<evidence type="ECO:0000256" key="17">
    <source>
        <dbReference type="ARBA" id="ARBA00024499"/>
    </source>
</evidence>
<dbReference type="Pfam" id="PF14318">
    <property type="entry name" value="Mononeg_mRNAcap"/>
    <property type="match status" value="1"/>
</dbReference>
<accession>A0A8D9UIT7</accession>
<evidence type="ECO:0000256" key="16">
    <source>
        <dbReference type="ARBA" id="ARBA00024494"/>
    </source>
</evidence>
<evidence type="ECO:0000256" key="2">
    <source>
        <dbReference type="ARBA" id="ARBA00004328"/>
    </source>
</evidence>
<evidence type="ECO:0000256" key="4">
    <source>
        <dbReference type="ARBA" id="ARBA00022484"/>
    </source>
</evidence>
<evidence type="ECO:0000256" key="18">
    <source>
        <dbReference type="ARBA" id="ARBA00030436"/>
    </source>
</evidence>
<evidence type="ECO:0000256" key="1">
    <source>
        <dbReference type="ARBA" id="ARBA00004192"/>
    </source>
</evidence>
<evidence type="ECO:0000256" key="7">
    <source>
        <dbReference type="ARBA" id="ARBA00022691"/>
    </source>
</evidence>
<keyword evidence="15" id="KW-0511">Multifunctional enzyme</keyword>
<dbReference type="GO" id="GO:0044423">
    <property type="term" value="C:virion component"/>
    <property type="evidence" value="ECO:0007669"/>
    <property type="project" value="UniProtKB-KW"/>
</dbReference>
<keyword evidence="12" id="KW-0693">Viral RNA replication</keyword>
<evidence type="ECO:0000256" key="13">
    <source>
        <dbReference type="ARBA" id="ARBA00023042"/>
    </source>
</evidence>
<keyword evidence="8" id="KW-0548">Nucleotidyltransferase</keyword>
<feature type="domain" description="RdRp catalytic" evidence="24">
    <location>
        <begin position="641"/>
        <end position="825"/>
    </location>
</feature>
<proteinExistence type="predicted"/>
<dbReference type="KEGG" id="vg:80540989"/>
<keyword evidence="13" id="KW-0506">mRNA capping</keyword>
<evidence type="ECO:0000256" key="15">
    <source>
        <dbReference type="ARBA" id="ARBA00023268"/>
    </source>
</evidence>
<protein>
    <recommendedName>
        <fullName evidence="3">RNA-directed RNA polymerase</fullName>
        <ecNumber evidence="3">2.7.7.48</ecNumber>
    </recommendedName>
    <alternativeName>
        <fullName evidence="19">Replicase</fullName>
    </alternativeName>
    <alternativeName>
        <fullName evidence="18">Transcriptase</fullName>
    </alternativeName>
</protein>
<evidence type="ECO:0000256" key="5">
    <source>
        <dbReference type="ARBA" id="ARBA00022664"/>
    </source>
</evidence>
<keyword evidence="4" id="KW-0696">RNA-directed RNA polymerase</keyword>
<evidence type="ECO:0000256" key="3">
    <source>
        <dbReference type="ARBA" id="ARBA00012494"/>
    </source>
</evidence>
<keyword evidence="10" id="KW-0067">ATP-binding</keyword>
<evidence type="ECO:0000259" key="24">
    <source>
        <dbReference type="PROSITE" id="PS50526"/>
    </source>
</evidence>
<keyword evidence="9" id="KW-0547">Nucleotide-binding</keyword>
<dbReference type="InterPro" id="IPR026890">
    <property type="entry name" value="Mononeg_mRNAcap"/>
</dbReference>
<evidence type="ECO:0000256" key="19">
    <source>
        <dbReference type="ARBA" id="ARBA00031012"/>
    </source>
</evidence>
<comment type="catalytic activity">
    <reaction evidence="21">
        <text>a 5'-end (5'-triphosphoguanosine)-adenylyl-adenylyl-cytidylyl-adenosine in mRNA + 2 S-adenosyl-L-methionine = a 5'-end (N(7)-methyl 5'-triphosphoguanosine)-(2'-O-methyladenylyl)-adenylyl-cytidylyl-adenosine in mRNA + 2 S-adenosyl-L-homocysteine + H(+)</text>
        <dbReference type="Rhea" id="RHEA:65376"/>
        <dbReference type="Rhea" id="RHEA-COMP:16797"/>
        <dbReference type="Rhea" id="RHEA-COMP:16798"/>
        <dbReference type="ChEBI" id="CHEBI:15378"/>
        <dbReference type="ChEBI" id="CHEBI:57856"/>
        <dbReference type="ChEBI" id="CHEBI:59789"/>
        <dbReference type="ChEBI" id="CHEBI:156483"/>
        <dbReference type="ChEBI" id="CHEBI:156484"/>
        <dbReference type="EC" id="2.1.1.375"/>
    </reaction>
</comment>
<keyword evidence="6" id="KW-0808">Transferase</keyword>
<organism evidence="25 26">
    <name type="scientific">Rhododendron delavayi virus 1</name>
    <dbReference type="NCBI Taxonomy" id="2793739"/>
    <lineage>
        <taxon>Viruses</taxon>
        <taxon>Riboviria</taxon>
        <taxon>Orthornavirae</taxon>
        <taxon>Negarnaviricota</taxon>
        <taxon>Haploviricotina</taxon>
        <taxon>Monjiviricetes</taxon>
        <taxon>Mononegavirales</taxon>
        <taxon>Rhabdoviridae</taxon>
        <taxon>Betarhabdovirinae</taxon>
        <taxon>Betanucleorhabdovirus</taxon>
        <taxon>Betanucleorhabdovirus rhododendri</taxon>
    </lineage>
</organism>
<evidence type="ECO:0000256" key="8">
    <source>
        <dbReference type="ARBA" id="ARBA00022695"/>
    </source>
</evidence>
<dbReference type="GO" id="GO:0005524">
    <property type="term" value="F:ATP binding"/>
    <property type="evidence" value="ECO:0007669"/>
    <property type="project" value="UniProtKB-KW"/>
</dbReference>
<evidence type="ECO:0000256" key="14">
    <source>
        <dbReference type="ARBA" id="ARBA00023200"/>
    </source>
</evidence>
<name>A0A8D9UIT7_9RHAB</name>
<dbReference type="GeneID" id="80540989"/>
<evidence type="ECO:0000256" key="6">
    <source>
        <dbReference type="ARBA" id="ARBA00022679"/>
    </source>
</evidence>
<evidence type="ECO:0000256" key="11">
    <source>
        <dbReference type="ARBA" id="ARBA00022844"/>
    </source>
</evidence>
<dbReference type="Pfam" id="PF00946">
    <property type="entry name" value="Mononeg_RNA_pol"/>
    <property type="match status" value="2"/>
</dbReference>
<feature type="compositionally biased region" description="Basic and acidic residues" evidence="23">
    <location>
        <begin position="23"/>
        <end position="32"/>
    </location>
</feature>
<dbReference type="GO" id="GO:0030430">
    <property type="term" value="C:host cell cytoplasm"/>
    <property type="evidence" value="ECO:0007669"/>
    <property type="project" value="UniProtKB-SubCell"/>
</dbReference>
<dbReference type="EMBL" id="BK014301">
    <property type="protein sequence ID" value="DAF42308.1"/>
    <property type="molecule type" value="Viral_cRNA"/>
</dbReference>
<reference evidence="25" key="2">
    <citation type="journal article" date="2021" name="Viruses">
        <title>Illuminating the Plant Rhabdovirus Landscape through Metatranscriptomics Data.</title>
        <authorList>
            <person name="Bejerman N."/>
            <person name="Dietzgen R.G."/>
            <person name="Debat H."/>
        </authorList>
    </citation>
    <scope>NUCLEOTIDE SEQUENCE</scope>
</reference>
<comment type="catalytic activity">
    <reaction evidence="17">
        <text>a 5'-end (5'-triphosphoguanosine)-(2'-O-methyladenylyl)-adenylyl-cytidylyl-adenosine in mRNA + S-adenosyl-L-methionine = a 5'-end (N(7)-methyl 5'-triphosphoguanosine)-(2'-O-methyladenylyl)-adenylyl-cytidylyl-adenosine in mRNA + S-adenosyl-L-homocysteine</text>
        <dbReference type="Rhea" id="RHEA:65440"/>
        <dbReference type="Rhea" id="RHEA-COMP:16798"/>
        <dbReference type="Rhea" id="RHEA-COMP:16801"/>
        <dbReference type="ChEBI" id="CHEBI:57856"/>
        <dbReference type="ChEBI" id="CHEBI:59789"/>
        <dbReference type="ChEBI" id="CHEBI:156482"/>
        <dbReference type="ChEBI" id="CHEBI:156483"/>
    </reaction>
</comment>
<dbReference type="Proteomes" id="UP001161633">
    <property type="component" value="Segment"/>
</dbReference>
<sequence>MFSESTYSGWEKGSLLEEEDTEIDQRDERQEETSSGSYHSKSALRDHKSNMKLFLYRSSYNHLTKLERADPYDDRSLVLLSTLWRCFYHGTYDLYGRFDVHGAMTHSYPSTAYRGWTDRIFREIQSHGFVSEILGAEARSIYHAIWSDEDYLSQIHGIIFEKNKRLLYLVYFLNLCVLALNSKPSSKRPDIGAQIPGVSQTDDNTGIITVSYNDFYYLKIYNQCVRWIMPGYDQILQKDIFLTICDKINERWNVICSSIVIDNLHRVVNVASDERMNLVKTVGKLIDLGDTIVKEKKNRAFDLLSKFEAYCVSAILMKDDVRLWNNAEFQNNLLEDDRKESPDLYRYSLELVSFLNELEDSVLAEIHGLWRIWGHPIIDLEGGLKKMETTSLKKSNVCAKETKIGHRTMKLLMLQNYHKKHGHYPVCNFTTRKYFDMYKKYMTERDIKEWEDDKSKEMIDDSNYVKRQIIHDKTINDKHHMYRHADMDHVKLYQSFQIPSSMNLATMIKDKAISMNRGDLVESVRKRNTVFDSKKRRGILKWLSEQTFKVRDVMGYINDNGIPDDSLIIGLYPKERELKTKARFFSLMSYFIRMYVTITEELIGHYVLPYFPMITMSDDLLSMIIRLYNMTTNIGGNETSVTYSMNIDFSKWNQNMREKTNDPIFKTLDRFIGYRNLISRTHSIFKGCYLYLCSGEYIPTIIRDTLTTLSPYSRVGDESGKEGLRQKGWTITTVCDIISLAFQHNVKIELIGGGDNQVLTITIKTPNKLEDKDDEIQLLRIRSRMERFRTSLAKKMEKRGLPLKLEETWISHRLLMYNKIMYLNGVPLRSRLKVASRTFMNSNDGLMTLGSITSTLGTSFQSISSKDYTPIVAWVLSRILTLFNMSQFYMMNPVCGTRRLDKQILLSQQREREKTGLFGGDKGMPLIADSNDHTLSFEELMIICLYYHKILGGPGIGSIHSYALKSFPDPLSESLSMNYSIINNIRGMGLSDKITNVTVVKGSDVKHWEHLLEDPVSVNHDAPSHGIAALRNNAEKIMANADISNIKFKELINIGGNDKLTELSDILCEGSTIEPRLLHDIVGATIPGYVNTILSRVDQSTTLNKLATNVDVVYNIYLAEIKYYIYLANKIKNYSGMRMSKCPTEDARKLRDLTWEKKIVGVTTPHPSSFLATMTHYSSDTSCDHNYISVHVKRDKQRMDNVRGPFRPYFGSYTKEKFKQTTMASAYGDEDVLRRAIKIQKLLGWRYKEGTDMYNLIQGILRCVTDSSPSKFLPNLNELTGDVEHRYRDMATKHGGIPTNLIQYYTYASCNTSTFLDHSKGSANETLHFQASIIYSSCMAILSSLEDPYSSKMYHMHEECKECIKKIENITEDDMQLPRSVELMSCPSNSLIFVKEEEIPVHYHHIRRMLAADNHLSNDVKLTDIVERSTKCHSSFFLLLISNIMDEKTRLPLSSLTLMIEKLGIRQIIGVLNIWYRYYHLLMQKSPLHLHDGLDIMGFINDNVAQLKIFLTRRSVVVALEENKYSAVSFKDEDDFILSCSVLIRSSVSLSVSLTEWKDAIVRLQEPDYSRVKTMMSILDNPSLSTCTHCIAIFFENHSTNQVYSCSIHGAISAEFPIHNYSIERLSKMCTKKSLDMELEYERGDNRPADVEVSKKGKRKIGSLQELLNRGAAAKRIRVSDKEVKKGKWTDDMREFIIKTWTKTRVSSTSAPLSKIEGTHLSITRQEEGVLMDKRYREIIKITCSLYAVVFEECTSSCHAVINYKVCHYEDVRAYQYNFVDLYDSHEKIIDLYNLNDKRKSKCMFSCDIYSPYFQLSDWPYVIVMTKTSVVREYLSEDMLIDVIKDSTRQIPYEASLSLANFMMSSDSFMVTRSMIKSFNMGDIGITDATTLSMITTRLGRVIKDQAYMSNGKEDFNWKSLLSLRVLIGVLILSDSREREAMDHYIKYKYGFFKKGSYNNVYLFKSKLVINDNTRYFINGHEGMFGKKLIDVVSELKEWLYVSYKVDRVYTNVITL</sequence>
<evidence type="ECO:0000256" key="9">
    <source>
        <dbReference type="ARBA" id="ARBA00022741"/>
    </source>
</evidence>
<comment type="subcellular location">
    <subcellularLocation>
        <location evidence="1">Host cytoplasm</location>
    </subcellularLocation>
    <subcellularLocation>
        <location evidence="2">Virion</location>
    </subcellularLocation>
</comment>
<evidence type="ECO:0000256" key="10">
    <source>
        <dbReference type="ARBA" id="ARBA00022840"/>
    </source>
</evidence>
<evidence type="ECO:0000256" key="21">
    <source>
        <dbReference type="ARBA" id="ARBA00047370"/>
    </source>
</evidence>
<evidence type="ECO:0000313" key="25">
    <source>
        <dbReference type="EMBL" id="DAF42308.1"/>
    </source>
</evidence>
<evidence type="ECO:0000256" key="23">
    <source>
        <dbReference type="SAM" id="MobiDB-lite"/>
    </source>
</evidence>
<dbReference type="PROSITE" id="PS50526">
    <property type="entry name" value="RDRP_SSRNA_NEG_NONSEG"/>
    <property type="match status" value="1"/>
</dbReference>
<feature type="region of interest" description="Disordered" evidence="23">
    <location>
        <begin position="1"/>
        <end position="41"/>
    </location>
</feature>
<keyword evidence="5" id="KW-0507">mRNA processing</keyword>
<reference evidence="25" key="1">
    <citation type="journal article" date="2021" name="J. Anim. Genet.">
        <title>Illuminating the plant rhabdovirus landscape through metatranscriptomics data.</title>
        <authorList>
            <person name="Bejerman N."/>
            <person name="Dietzgen R.G."/>
            <person name="Debat H."/>
        </authorList>
    </citation>
    <scope>NUCLEOTIDE SEQUENCE</scope>
</reference>
<dbReference type="EC" id="2.7.7.48" evidence="3"/>
<dbReference type="RefSeq" id="YP_010802268.1">
    <property type="nucleotide sequence ID" value="NC_076974.1"/>
</dbReference>
<keyword evidence="7" id="KW-0949">S-adenosyl-L-methionine</keyword>
<comment type="catalytic activity">
    <reaction evidence="22">
        <text>GTP + H2O = GDP + phosphate + H(+)</text>
        <dbReference type="Rhea" id="RHEA:19669"/>
        <dbReference type="ChEBI" id="CHEBI:15377"/>
        <dbReference type="ChEBI" id="CHEBI:15378"/>
        <dbReference type="ChEBI" id="CHEBI:37565"/>
        <dbReference type="ChEBI" id="CHEBI:43474"/>
        <dbReference type="ChEBI" id="CHEBI:58189"/>
    </reaction>
</comment>
<comment type="catalytic activity">
    <reaction evidence="16">
        <text>a 5'-end triphospho-adenylyl-adenylyl-cytidylyl-adenosine in mRNA + GDP + H(+) = a 5'-end (5'-triphosphoguanosine)-adenylyl-adenylyl-cytidylyl-adenosine in mRNA + diphosphate</text>
        <dbReference type="Rhea" id="RHEA:65436"/>
        <dbReference type="Rhea" id="RHEA-COMP:16797"/>
        <dbReference type="Rhea" id="RHEA-COMP:16799"/>
        <dbReference type="ChEBI" id="CHEBI:15378"/>
        <dbReference type="ChEBI" id="CHEBI:33019"/>
        <dbReference type="ChEBI" id="CHEBI:58189"/>
        <dbReference type="ChEBI" id="CHEBI:156484"/>
        <dbReference type="ChEBI" id="CHEBI:156503"/>
        <dbReference type="EC" id="2.7.7.88"/>
    </reaction>
</comment>
<keyword evidence="11" id="KW-0946">Virion</keyword>
<dbReference type="GO" id="GO:0004482">
    <property type="term" value="F:mRNA 5'-cap (guanine-N7-)-methyltransferase activity"/>
    <property type="evidence" value="ECO:0007669"/>
    <property type="project" value="InterPro"/>
</dbReference>
<dbReference type="GO" id="GO:0003968">
    <property type="term" value="F:RNA-directed RNA polymerase activity"/>
    <property type="evidence" value="ECO:0007669"/>
    <property type="project" value="UniProtKB-KW"/>
</dbReference>
<keyword evidence="14" id="KW-1035">Host cytoplasm</keyword>
<evidence type="ECO:0000256" key="12">
    <source>
        <dbReference type="ARBA" id="ARBA00022953"/>
    </source>
</evidence>
<evidence type="ECO:0000313" key="26">
    <source>
        <dbReference type="Proteomes" id="UP001161633"/>
    </source>
</evidence>
<dbReference type="InterPro" id="IPR014023">
    <property type="entry name" value="Mononeg_RNA_pol_cat"/>
</dbReference>
<evidence type="ECO:0000256" key="22">
    <source>
        <dbReference type="ARBA" id="ARBA00048548"/>
    </source>
</evidence>
<evidence type="ECO:0000256" key="20">
    <source>
        <dbReference type="ARBA" id="ARBA00047332"/>
    </source>
</evidence>
<comment type="catalytic activity">
    <reaction evidence="20">
        <text>a 5'-end (5'-triphosphoguanosine)-adenylyl-adenylyl-cytidylyl-adenosine in mRNA + S-adenosyl-L-methionine = a 5'-end (5'-triphosphoguanosine)-(2'-O-methyladenylyl)-adenylyl-cytidylyl-adenosine in mRNA + S-adenosyl-L-homocysteine + H(+)</text>
        <dbReference type="Rhea" id="RHEA:65380"/>
        <dbReference type="Rhea" id="RHEA-COMP:16797"/>
        <dbReference type="Rhea" id="RHEA-COMP:16801"/>
        <dbReference type="ChEBI" id="CHEBI:15378"/>
        <dbReference type="ChEBI" id="CHEBI:57856"/>
        <dbReference type="ChEBI" id="CHEBI:59789"/>
        <dbReference type="ChEBI" id="CHEBI:156482"/>
        <dbReference type="ChEBI" id="CHEBI:156484"/>
    </reaction>
</comment>
<keyword evidence="26" id="KW-1185">Reference proteome</keyword>